<dbReference type="AlphaFoldDB" id="A0A919BNP5"/>
<organism evidence="4 5">
    <name type="scientific">Thalassotalea marina</name>
    <dbReference type="NCBI Taxonomy" id="1673741"/>
    <lineage>
        <taxon>Bacteria</taxon>
        <taxon>Pseudomonadati</taxon>
        <taxon>Pseudomonadota</taxon>
        <taxon>Gammaproteobacteria</taxon>
        <taxon>Alteromonadales</taxon>
        <taxon>Colwelliaceae</taxon>
        <taxon>Thalassotalea</taxon>
    </lineage>
</organism>
<comment type="similarity">
    <text evidence="1">Belongs to the membrane fusion protein (MFP) (TC 8.A.1) family.</text>
</comment>
<evidence type="ECO:0000313" key="4">
    <source>
        <dbReference type="EMBL" id="GHG04214.1"/>
    </source>
</evidence>
<dbReference type="GO" id="GO:1990281">
    <property type="term" value="C:efflux pump complex"/>
    <property type="evidence" value="ECO:0007669"/>
    <property type="project" value="TreeGrafter"/>
</dbReference>
<gene>
    <name evidence="4" type="ORF">GCM10017161_37110</name>
</gene>
<sequence length="394" mass="43878">MKKLVSLLSLLVVVGCSEQTPQPLLYTVEQQEFAVEIPAQGELFAAKATVIGAPPSRRGGQTLAWLAPEYSYVKKGDIVAKFDGEAMSKNREEKRSELDMTLQDIIDKSGQLNKELTDINKDIDIVEQEKDFADRFAIEDERILSKLEILESMQDSQYLGTKQDYLQWKGGSFSESAEGEMSILEMQKKQHQSRLNILDSSLSNLEIKAPHDGMLVYASNWRGEKARPGQMYWPGQKIAELPDINVMKAKLFVPEKEAIDLAAGVAVSIQVNADVEESYQGEIETISAYPSSISRGDPQKFFEVVVKLNKPQNDLFVPGRKVTAKIHVKPSEKQLVVPLQAVFSKDNQQFVWQFKNGEFAKTPVTLGQTSLSHAVIEKGLTAGEKISLIERGAS</sequence>
<dbReference type="EMBL" id="BNCK01000010">
    <property type="protein sequence ID" value="GHG04214.1"/>
    <property type="molecule type" value="Genomic_DNA"/>
</dbReference>
<dbReference type="RefSeq" id="WP_189773786.1">
    <property type="nucleotide sequence ID" value="NZ_BNCK01000010.1"/>
</dbReference>
<dbReference type="PROSITE" id="PS51257">
    <property type="entry name" value="PROKAR_LIPOPROTEIN"/>
    <property type="match status" value="1"/>
</dbReference>
<reference evidence="4" key="1">
    <citation type="journal article" date="2014" name="Int. J. Syst. Evol. Microbiol.">
        <title>Complete genome sequence of Corynebacterium casei LMG S-19264T (=DSM 44701T), isolated from a smear-ripened cheese.</title>
        <authorList>
            <consortium name="US DOE Joint Genome Institute (JGI-PGF)"/>
            <person name="Walter F."/>
            <person name="Albersmeier A."/>
            <person name="Kalinowski J."/>
            <person name="Ruckert C."/>
        </authorList>
    </citation>
    <scope>NUCLEOTIDE SEQUENCE</scope>
    <source>
        <strain evidence="4">KCTC 42731</strain>
    </source>
</reference>
<reference evidence="4" key="2">
    <citation type="submission" date="2020-09" db="EMBL/GenBank/DDBJ databases">
        <authorList>
            <person name="Sun Q."/>
            <person name="Kim S."/>
        </authorList>
    </citation>
    <scope>NUCLEOTIDE SEQUENCE</scope>
    <source>
        <strain evidence="4">KCTC 42731</strain>
    </source>
</reference>
<accession>A0A919BNP5</accession>
<keyword evidence="5" id="KW-1185">Reference proteome</keyword>
<dbReference type="PANTHER" id="PTHR30469">
    <property type="entry name" value="MULTIDRUG RESISTANCE PROTEIN MDTA"/>
    <property type="match status" value="1"/>
</dbReference>
<evidence type="ECO:0000259" key="3">
    <source>
        <dbReference type="Pfam" id="PF25975"/>
    </source>
</evidence>
<feature type="domain" description="CzcB-like C-terminal circularly permuted SH3-like" evidence="3">
    <location>
        <begin position="336"/>
        <end position="386"/>
    </location>
</feature>
<evidence type="ECO:0000256" key="2">
    <source>
        <dbReference type="SAM" id="Coils"/>
    </source>
</evidence>
<dbReference type="Proteomes" id="UP000623842">
    <property type="component" value="Unassembled WGS sequence"/>
</dbReference>
<protein>
    <submittedName>
        <fullName evidence="4">MacA family efflux pump subunit</fullName>
    </submittedName>
</protein>
<dbReference type="Gene3D" id="2.40.420.20">
    <property type="match status" value="1"/>
</dbReference>
<evidence type="ECO:0000313" key="5">
    <source>
        <dbReference type="Proteomes" id="UP000623842"/>
    </source>
</evidence>
<dbReference type="Pfam" id="PF25975">
    <property type="entry name" value="CzcB_C"/>
    <property type="match status" value="1"/>
</dbReference>
<evidence type="ECO:0000256" key="1">
    <source>
        <dbReference type="ARBA" id="ARBA00009477"/>
    </source>
</evidence>
<dbReference type="GO" id="GO:0015562">
    <property type="term" value="F:efflux transmembrane transporter activity"/>
    <property type="evidence" value="ECO:0007669"/>
    <property type="project" value="TreeGrafter"/>
</dbReference>
<dbReference type="NCBIfam" id="TIGR01730">
    <property type="entry name" value="RND_mfp"/>
    <property type="match status" value="1"/>
</dbReference>
<dbReference type="Gene3D" id="2.40.30.170">
    <property type="match status" value="1"/>
</dbReference>
<feature type="coiled-coil region" evidence="2">
    <location>
        <begin position="174"/>
        <end position="208"/>
    </location>
</feature>
<dbReference type="PANTHER" id="PTHR30469:SF33">
    <property type="entry name" value="SLR1207 PROTEIN"/>
    <property type="match status" value="1"/>
</dbReference>
<dbReference type="InterPro" id="IPR058649">
    <property type="entry name" value="CzcB_C"/>
</dbReference>
<keyword evidence="2" id="KW-0175">Coiled coil</keyword>
<proteinExistence type="inferred from homology"/>
<comment type="caution">
    <text evidence="4">The sequence shown here is derived from an EMBL/GenBank/DDBJ whole genome shotgun (WGS) entry which is preliminary data.</text>
</comment>
<dbReference type="InterPro" id="IPR006143">
    <property type="entry name" value="RND_pump_MFP"/>
</dbReference>
<name>A0A919BNP5_9GAMM</name>